<reference evidence="1" key="1">
    <citation type="submission" date="2022-04" db="EMBL/GenBank/DDBJ databases">
        <title>Chromosome-scale genome assembly of Holotrichia oblita Faldermann.</title>
        <authorList>
            <person name="Rongchong L."/>
        </authorList>
    </citation>
    <scope>NUCLEOTIDE SEQUENCE</scope>
    <source>
        <strain evidence="1">81SQS9</strain>
    </source>
</reference>
<dbReference type="Proteomes" id="UP001056778">
    <property type="component" value="Chromosome 1"/>
</dbReference>
<comment type="caution">
    <text evidence="1">The sequence shown here is derived from an EMBL/GenBank/DDBJ whole genome shotgun (WGS) entry which is preliminary data.</text>
</comment>
<keyword evidence="2" id="KW-1185">Reference proteome</keyword>
<gene>
    <name evidence="1" type="ORF">MML48_1g13000</name>
</gene>
<name>A0ACB9TYK6_HOLOL</name>
<sequence length="1176" mass="132690">MVVNRGDIKRKRKDDSCFSMLDESPKRTKVHAQRKFAQGSNVSSPVITPVKEIERQERNRDVLPEPIELLPMKRPNTEDFLTFLCFRGTPILPPNLNFFNAASMMDSSLRNSEPKTTYPKNGPILTSSPSKCQNEKPFVAFGVRKRADPIVISKQMDRKRRHALALQALRRKYQEQKMAKIRAVTISKLSEKVTNKNVVRTRSVTKNEIASKKSIMHKTNIKVISTKRITTKTAINKQPVKSKMCLRSFRGRYIHRELNIKTHRKRGPQQRVPPPKLVEKSSSEFSSDDDEPLMKSVKEKPPKKQAATAQKLKKTIENTIRLTRSHNKLLQKVQSQQRKQTLKHRRIITRLSSTMTPSNQRIKSKIVQSSSNIIRNLRKSVNNIKRSGNQNLTQVIRSTRQRIVKNTTEKSVQTRSKSDRTIKEKEEPPKKIEANLPKRDNQVATATTSTTTLEKIEKPPASIKSGDDKINKPKPLGEKSKPPPSNEKNVKVKTKEAEQSPGPSPGKRKVDTIKKAMQKIGNSRPSRKTKEAAAIYMELLGHKLVNDTEVDDDDESIDSFPELPNVRRTEQRENELKAKAKSKDVKEDVKDALPVKKVDKIESAKAGDKMEVKDPMPAKKAPIQEQKCQKSTSPTEKINVVPSSDVEVSPAKIEESKDVKEVDSIGDSLKTPVKTVKRQLSVTESDIDKAMALVSLRITIPYVYLTRYIYYQRTTAAATTTEDGREVETRLHEKVGHNYLPFSSSDDEEKYFHGFKTELKSSKIGGNPTASRNARSIRRCLRPIYRARISDAAATDLFPENMIKTEDKNLISGKSAANRENDESLSLNSSTPEKNTIQATPTPPKITPTSERKTIFKKERSEPVRNVNAFSASNECSVYAFEADTEDSTSISTPFRRPCRRPSSTATSRSEDDAKIIDDISKHSTGKFRFPAVLRGDYKILNRQDSATGQPIQEDSTTQSTNLDVHTFTDTSNSEPPSIIEDISDQQIFCASTSSSTGQQQPNKNQSPPDIACAKVILGKTLLPVQKKTMFPPAMLHKGKNDDVRYKVPSSPSASSSSSAKLVNKRQTGKTRNRLPEAAYTQVVNVAEFPNPQAQQVRHQAQIVEAPCFHPTEKEFQDPLDYIEKIRARAEKFGICRIIPPANFKPECKVSDDMRFTAYNQYVNKLLHRWGPNFRS</sequence>
<accession>A0ACB9TYK6</accession>
<protein>
    <submittedName>
        <fullName evidence="1">Lysine-specific demethylase</fullName>
    </submittedName>
</protein>
<organism evidence="1 2">
    <name type="scientific">Holotrichia oblita</name>
    <name type="common">Chafer beetle</name>
    <dbReference type="NCBI Taxonomy" id="644536"/>
    <lineage>
        <taxon>Eukaryota</taxon>
        <taxon>Metazoa</taxon>
        <taxon>Ecdysozoa</taxon>
        <taxon>Arthropoda</taxon>
        <taxon>Hexapoda</taxon>
        <taxon>Insecta</taxon>
        <taxon>Pterygota</taxon>
        <taxon>Neoptera</taxon>
        <taxon>Endopterygota</taxon>
        <taxon>Coleoptera</taxon>
        <taxon>Polyphaga</taxon>
        <taxon>Scarabaeiformia</taxon>
        <taxon>Scarabaeidae</taxon>
        <taxon>Melolonthinae</taxon>
        <taxon>Holotrichia</taxon>
    </lineage>
</organism>
<proteinExistence type="predicted"/>
<evidence type="ECO:0000313" key="2">
    <source>
        <dbReference type="Proteomes" id="UP001056778"/>
    </source>
</evidence>
<dbReference type="EMBL" id="CM043015">
    <property type="protein sequence ID" value="KAI4471837.1"/>
    <property type="molecule type" value="Genomic_DNA"/>
</dbReference>
<evidence type="ECO:0000313" key="1">
    <source>
        <dbReference type="EMBL" id="KAI4471837.1"/>
    </source>
</evidence>